<gene>
    <name evidence="6" type="ORF">D2A34_09590</name>
</gene>
<comment type="similarity">
    <text evidence="1">Belongs to the glycosyl hydrolase 32 family.</text>
</comment>
<protein>
    <recommendedName>
        <fullName evidence="2">beta-fructofuranosidase</fullName>
        <ecNumber evidence="2">3.2.1.26</ecNumber>
    </recommendedName>
</protein>
<dbReference type="Pfam" id="PF00251">
    <property type="entry name" value="Glyco_hydro_32N"/>
    <property type="match status" value="1"/>
</dbReference>
<evidence type="ECO:0000259" key="5">
    <source>
        <dbReference type="Pfam" id="PF00251"/>
    </source>
</evidence>
<evidence type="ECO:0000256" key="3">
    <source>
        <dbReference type="ARBA" id="ARBA00022801"/>
    </source>
</evidence>
<accession>A0A399IR08</accession>
<dbReference type="CDD" id="cd08995">
    <property type="entry name" value="GH32_EcAec43-like"/>
    <property type="match status" value="1"/>
</dbReference>
<dbReference type="SUPFAM" id="SSF75005">
    <property type="entry name" value="Arabinanase/levansucrase/invertase"/>
    <property type="match status" value="1"/>
</dbReference>
<dbReference type="Proteomes" id="UP000265930">
    <property type="component" value="Unassembled WGS sequence"/>
</dbReference>
<proteinExistence type="inferred from homology"/>
<keyword evidence="3" id="KW-0378">Hydrolase</keyword>
<dbReference type="RefSeq" id="WP_119366462.1">
    <property type="nucleotide sequence ID" value="NZ_QXDJ01000002.1"/>
</dbReference>
<reference evidence="6 7" key="1">
    <citation type="submission" date="2018-08" db="EMBL/GenBank/DDBJ databases">
        <title>Genome of Clostridium chromiireducens C1, DSM12136.</title>
        <authorList>
            <person name="Xing M."/>
            <person name="Wei Y."/>
            <person name="Ang E.L."/>
            <person name="Zhao H."/>
            <person name="Zhang Y."/>
        </authorList>
    </citation>
    <scope>NUCLEOTIDE SEQUENCE [LARGE SCALE GENOMIC DNA]</scope>
    <source>
        <strain evidence="6 7">C1</strain>
    </source>
</reference>
<dbReference type="SMART" id="SM00640">
    <property type="entry name" value="Glyco_32"/>
    <property type="match status" value="1"/>
</dbReference>
<dbReference type="Gene3D" id="2.60.120.560">
    <property type="entry name" value="Exo-inulinase, domain 1"/>
    <property type="match status" value="1"/>
</dbReference>
<dbReference type="PANTHER" id="PTHR43101">
    <property type="entry name" value="BETA-FRUCTOSIDASE"/>
    <property type="match status" value="1"/>
</dbReference>
<evidence type="ECO:0000313" key="6">
    <source>
        <dbReference type="EMBL" id="RII35441.1"/>
    </source>
</evidence>
<dbReference type="EC" id="3.2.1.26" evidence="2"/>
<feature type="domain" description="Glycosyl hydrolase family 32 N-terminal" evidence="5">
    <location>
        <begin position="7"/>
        <end position="289"/>
    </location>
</feature>
<dbReference type="AlphaFoldDB" id="A0A399IR08"/>
<dbReference type="Gene3D" id="2.115.10.20">
    <property type="entry name" value="Glycosyl hydrolase domain, family 43"/>
    <property type="match status" value="1"/>
</dbReference>
<dbReference type="InterPro" id="IPR001362">
    <property type="entry name" value="Glyco_hydro_32"/>
</dbReference>
<name>A0A399IR08_9CLOT</name>
<dbReference type="InterPro" id="IPR051214">
    <property type="entry name" value="GH32_Enzymes"/>
</dbReference>
<organism evidence="6 7">
    <name type="scientific">Clostridium chromiireducens</name>
    <dbReference type="NCBI Taxonomy" id="225345"/>
    <lineage>
        <taxon>Bacteria</taxon>
        <taxon>Bacillati</taxon>
        <taxon>Bacillota</taxon>
        <taxon>Clostridia</taxon>
        <taxon>Eubacteriales</taxon>
        <taxon>Clostridiaceae</taxon>
        <taxon>Clostridium</taxon>
    </lineage>
</organism>
<dbReference type="GO" id="GO:0005975">
    <property type="term" value="P:carbohydrate metabolic process"/>
    <property type="evidence" value="ECO:0007669"/>
    <property type="project" value="InterPro"/>
</dbReference>
<dbReference type="EMBL" id="QXDJ01000002">
    <property type="protein sequence ID" value="RII35441.1"/>
    <property type="molecule type" value="Genomic_DNA"/>
</dbReference>
<keyword evidence="4" id="KW-0326">Glycosidase</keyword>
<dbReference type="InterPro" id="IPR023296">
    <property type="entry name" value="Glyco_hydro_beta-prop_sf"/>
</dbReference>
<dbReference type="GO" id="GO:0004564">
    <property type="term" value="F:beta-fructofuranosidase activity"/>
    <property type="evidence" value="ECO:0007669"/>
    <property type="project" value="UniProtKB-EC"/>
</dbReference>
<sequence length="482" mass="55824">MTNLFYKPKDAWVGDCIPYYENGIYYIYYLHDERVKPNEYGEETTWHLVTTTDFVNFESKGEAILRGGPDEFNWNIYTGSICKDKEGLYHAFYTGYNADLMVNGKKAQVVMQAVSEDLLHWETVKDFLFTSDEKQYEIFDWRDPFVFWNDKDECYWMLLAARINGAGEHRGGCTALCKSKDLMNWSYEEPFYAPNMYITMECPEIFQIGDWWYLVFSTFSDRFVTHYRMSRSLSGPWIIPENDDFDTRACYAIKTASDGVERYGFGWIASKEGSTDFGPWEWGGTLAIHKIEQDINTGLLSVQPPEAVRKYFTQKQKISEFINVNSCVLKNTQGIQLHSDTLGAALTQAPSTDFSLSMTLCPQDNVTEFGVALHTDDGLEKGYFLRFDTMHNRVVLDMWPRAEKGRFQWQINGDIPYQIELERTLCTTQVYKLQILREGTICVIYINDCVALSTRMYNHREGLIGAYVIQGDLNIEETTILI</sequence>
<comment type="caution">
    <text evidence="6">The sequence shown here is derived from an EMBL/GenBank/DDBJ whole genome shotgun (WGS) entry which is preliminary data.</text>
</comment>
<evidence type="ECO:0000256" key="1">
    <source>
        <dbReference type="ARBA" id="ARBA00009902"/>
    </source>
</evidence>
<evidence type="ECO:0000256" key="4">
    <source>
        <dbReference type="ARBA" id="ARBA00023295"/>
    </source>
</evidence>
<dbReference type="PANTHER" id="PTHR43101:SF1">
    <property type="entry name" value="BETA-FRUCTOSIDASE"/>
    <property type="match status" value="1"/>
</dbReference>
<evidence type="ECO:0000313" key="7">
    <source>
        <dbReference type="Proteomes" id="UP000265930"/>
    </source>
</evidence>
<evidence type="ECO:0000256" key="2">
    <source>
        <dbReference type="ARBA" id="ARBA00012758"/>
    </source>
</evidence>
<dbReference type="InterPro" id="IPR013148">
    <property type="entry name" value="Glyco_hydro_32_N"/>
</dbReference>